<keyword evidence="4 8" id="KW-1278">Translocase</keyword>
<comment type="similarity">
    <text evidence="8">Belongs to the NqrDE/RnfAE family.</text>
</comment>
<evidence type="ECO:0000256" key="1">
    <source>
        <dbReference type="ARBA" id="ARBA00004127"/>
    </source>
</evidence>
<dbReference type="EMBL" id="UGGU01000003">
    <property type="protein sequence ID" value="STO32253.1"/>
    <property type="molecule type" value="Genomic_DNA"/>
</dbReference>
<evidence type="ECO:0000256" key="2">
    <source>
        <dbReference type="ARBA" id="ARBA00022448"/>
    </source>
</evidence>
<evidence type="ECO:0000313" key="10">
    <source>
        <dbReference type="Proteomes" id="UP000255328"/>
    </source>
</evidence>
<sequence>MSFGSLFGIIIGSIFINNVIFAKFLGCCPFMGVSKKVDASLGMGMAVTFVITIASAVTWLVYHFLLAPFGLGYLQTIAFILIIAALVQFVEMAIAKTSPSLYKALGVFLPLITTNCAVLGVAIINIQEGYNFIETIVNGFAVAVGFSLALVLLAGIRERIEYSAIPAPFRGIPIAFICAGLLAMAFMGFSGMQI</sequence>
<dbReference type="OrthoDB" id="9803631at2"/>
<comment type="function">
    <text evidence="8">Part of a membrane-bound complex that couples electron transfer with translocation of ions across the membrane.</text>
</comment>
<dbReference type="GO" id="GO:0005886">
    <property type="term" value="C:plasma membrane"/>
    <property type="evidence" value="ECO:0007669"/>
    <property type="project" value="UniProtKB-SubCell"/>
</dbReference>
<keyword evidence="6 8" id="KW-1133">Transmembrane helix</keyword>
<feature type="transmembrane region" description="Helical" evidence="8">
    <location>
        <begin position="102"/>
        <end position="124"/>
    </location>
</feature>
<dbReference type="GO" id="GO:0012505">
    <property type="term" value="C:endomembrane system"/>
    <property type="evidence" value="ECO:0007669"/>
    <property type="project" value="UniProtKB-SubCell"/>
</dbReference>
<proteinExistence type="inferred from homology"/>
<dbReference type="GO" id="GO:0022900">
    <property type="term" value="P:electron transport chain"/>
    <property type="evidence" value="ECO:0007669"/>
    <property type="project" value="UniProtKB-UniRule"/>
</dbReference>
<dbReference type="PANTHER" id="PTHR30335">
    <property type="entry name" value="INTEGRAL MEMBRANE PROTEIN OF SOXR-REDUCING COMPLEX"/>
    <property type="match status" value="1"/>
</dbReference>
<dbReference type="InterPro" id="IPR003667">
    <property type="entry name" value="NqrDE/RnfAE"/>
</dbReference>
<keyword evidence="3 8" id="KW-0812">Transmembrane</keyword>
<evidence type="ECO:0000256" key="5">
    <source>
        <dbReference type="ARBA" id="ARBA00022982"/>
    </source>
</evidence>
<dbReference type="Pfam" id="PF02508">
    <property type="entry name" value="Rnf-Nqr"/>
    <property type="match status" value="1"/>
</dbReference>
<keyword evidence="8" id="KW-1003">Cell membrane</keyword>
<feature type="transmembrane region" description="Helical" evidence="8">
    <location>
        <begin position="6"/>
        <end position="31"/>
    </location>
</feature>
<evidence type="ECO:0000256" key="3">
    <source>
        <dbReference type="ARBA" id="ARBA00022692"/>
    </source>
</evidence>
<organism evidence="9 10">
    <name type="scientific">Fusobacterium necrogenes</name>
    <dbReference type="NCBI Taxonomy" id="858"/>
    <lineage>
        <taxon>Bacteria</taxon>
        <taxon>Fusobacteriati</taxon>
        <taxon>Fusobacteriota</taxon>
        <taxon>Fusobacteriia</taxon>
        <taxon>Fusobacteriales</taxon>
        <taxon>Fusobacteriaceae</taxon>
        <taxon>Fusobacterium</taxon>
    </lineage>
</organism>
<name>A0A377GZG1_9FUSO</name>
<feature type="transmembrane region" description="Helical" evidence="8">
    <location>
        <begin position="168"/>
        <end position="189"/>
    </location>
</feature>
<dbReference type="NCBIfam" id="NF003481">
    <property type="entry name" value="PRK05151.1"/>
    <property type="match status" value="1"/>
</dbReference>
<feature type="transmembrane region" description="Helical" evidence="8">
    <location>
        <begin position="43"/>
        <end position="65"/>
    </location>
</feature>
<reference evidence="9 10" key="1">
    <citation type="submission" date="2018-06" db="EMBL/GenBank/DDBJ databases">
        <authorList>
            <consortium name="Pathogen Informatics"/>
            <person name="Doyle S."/>
        </authorList>
    </citation>
    <scope>NUCLEOTIDE SEQUENCE [LARGE SCALE GENOMIC DNA]</scope>
    <source>
        <strain evidence="9 10">NCTC10723</strain>
    </source>
</reference>
<feature type="transmembrane region" description="Helical" evidence="8">
    <location>
        <begin position="136"/>
        <end position="156"/>
    </location>
</feature>
<accession>A0A377GZG1</accession>
<evidence type="ECO:0000256" key="6">
    <source>
        <dbReference type="ARBA" id="ARBA00022989"/>
    </source>
</evidence>
<evidence type="ECO:0000313" key="9">
    <source>
        <dbReference type="EMBL" id="STO32253.1"/>
    </source>
</evidence>
<dbReference type="PIRSF" id="PIRSF006102">
    <property type="entry name" value="NQR_DE"/>
    <property type="match status" value="1"/>
</dbReference>
<dbReference type="HAMAP" id="MF_00459">
    <property type="entry name" value="RsxA_RnfA"/>
    <property type="match status" value="1"/>
</dbReference>
<protein>
    <recommendedName>
        <fullName evidence="8">Ion-translocating oxidoreductase complex subunit A</fullName>
        <ecNumber evidence="8">7.-.-.-</ecNumber>
    </recommendedName>
    <alternativeName>
        <fullName evidence="8">Rnf electron transport complex subunit A</fullName>
    </alternativeName>
</protein>
<keyword evidence="5 8" id="KW-0249">Electron transport</keyword>
<keyword evidence="7 8" id="KW-0472">Membrane</keyword>
<dbReference type="EC" id="7.-.-.-" evidence="8"/>
<dbReference type="InterPro" id="IPR050133">
    <property type="entry name" value="NqrDE/RnfAE_oxidrdctase"/>
</dbReference>
<evidence type="ECO:0000256" key="7">
    <source>
        <dbReference type="ARBA" id="ARBA00023136"/>
    </source>
</evidence>
<feature type="transmembrane region" description="Helical" evidence="8">
    <location>
        <begin position="71"/>
        <end position="90"/>
    </location>
</feature>
<dbReference type="AlphaFoldDB" id="A0A377GZG1"/>
<keyword evidence="10" id="KW-1185">Reference proteome</keyword>
<dbReference type="Proteomes" id="UP000255328">
    <property type="component" value="Unassembled WGS sequence"/>
</dbReference>
<evidence type="ECO:0000256" key="4">
    <source>
        <dbReference type="ARBA" id="ARBA00022967"/>
    </source>
</evidence>
<comment type="subcellular location">
    <subcellularLocation>
        <location evidence="8">Cell membrane</location>
        <topology evidence="8">Multi-pass membrane protein</topology>
    </subcellularLocation>
    <subcellularLocation>
        <location evidence="1">Endomembrane system</location>
        <topology evidence="1">Multi-pass membrane protein</topology>
    </subcellularLocation>
</comment>
<dbReference type="InterPro" id="IPR011293">
    <property type="entry name" value="Ion_transpt_RnfA/RsxA"/>
</dbReference>
<dbReference type="PANTHER" id="PTHR30335:SF0">
    <property type="entry name" value="ION-TRANSLOCATING OXIDOREDUCTASE COMPLEX SUBUNIT A"/>
    <property type="match status" value="1"/>
</dbReference>
<gene>
    <name evidence="8 9" type="primary">rnfA</name>
    <name evidence="9" type="ORF">NCTC10723_01746</name>
</gene>
<evidence type="ECO:0000256" key="8">
    <source>
        <dbReference type="HAMAP-Rule" id="MF_00459"/>
    </source>
</evidence>
<dbReference type="RefSeq" id="WP_115271212.1">
    <property type="nucleotide sequence ID" value="NZ_CASFEE010000019.1"/>
</dbReference>
<keyword evidence="2 8" id="KW-0813">Transport</keyword>
<dbReference type="NCBIfam" id="TIGR01943">
    <property type="entry name" value="rnfA"/>
    <property type="match status" value="1"/>
</dbReference>
<comment type="subunit">
    <text evidence="8">The complex is composed of six subunits: RnfA, RnfB, RnfC, RnfD, RnfE and RnfG.</text>
</comment>